<dbReference type="AlphaFoldDB" id="A0ABD1C1D0"/>
<accession>A0ABD1C1D0</accession>
<evidence type="ECO:0000313" key="2">
    <source>
        <dbReference type="EMBL" id="KAL1223195.1"/>
    </source>
</evidence>
<dbReference type="Pfam" id="PF07727">
    <property type="entry name" value="RVT_2"/>
    <property type="match status" value="1"/>
</dbReference>
<feature type="domain" description="Reverse transcriptase Ty1/copia-type" evidence="1">
    <location>
        <begin position="11"/>
        <end position="80"/>
    </location>
</feature>
<dbReference type="Proteomes" id="UP001558713">
    <property type="component" value="Unassembled WGS sequence"/>
</dbReference>
<sequence length="101" mass="11500">MSSEIDTQLWNHTWNLEPPAPNQNVTGNKWIFKLKYLPNGKIERYKARLVAKGFHQQQGIKYSEAFNPVIKSSTIQLVHKVPISSFVHSCSKIRVAKAPPS</sequence>
<gene>
    <name evidence="2" type="ORF">V5N11_029431</name>
</gene>
<reference evidence="2 3" key="1">
    <citation type="submission" date="2024-04" db="EMBL/GenBank/DDBJ databases">
        <title>Genome assembly C_amara_ONT_v2.</title>
        <authorList>
            <person name="Yant L."/>
            <person name="Moore C."/>
            <person name="Slenker M."/>
        </authorList>
    </citation>
    <scope>NUCLEOTIDE SEQUENCE [LARGE SCALE GENOMIC DNA]</scope>
    <source>
        <tissue evidence="2">Leaf</tissue>
    </source>
</reference>
<dbReference type="InterPro" id="IPR013103">
    <property type="entry name" value="RVT_2"/>
</dbReference>
<organism evidence="2 3">
    <name type="scientific">Cardamine amara subsp. amara</name>
    <dbReference type="NCBI Taxonomy" id="228776"/>
    <lineage>
        <taxon>Eukaryota</taxon>
        <taxon>Viridiplantae</taxon>
        <taxon>Streptophyta</taxon>
        <taxon>Embryophyta</taxon>
        <taxon>Tracheophyta</taxon>
        <taxon>Spermatophyta</taxon>
        <taxon>Magnoliopsida</taxon>
        <taxon>eudicotyledons</taxon>
        <taxon>Gunneridae</taxon>
        <taxon>Pentapetalae</taxon>
        <taxon>rosids</taxon>
        <taxon>malvids</taxon>
        <taxon>Brassicales</taxon>
        <taxon>Brassicaceae</taxon>
        <taxon>Cardamineae</taxon>
        <taxon>Cardamine</taxon>
    </lineage>
</organism>
<evidence type="ECO:0000259" key="1">
    <source>
        <dbReference type="Pfam" id="PF07727"/>
    </source>
</evidence>
<evidence type="ECO:0000313" key="3">
    <source>
        <dbReference type="Proteomes" id="UP001558713"/>
    </source>
</evidence>
<dbReference type="EMBL" id="JBANAX010000079">
    <property type="protein sequence ID" value="KAL1223195.1"/>
    <property type="molecule type" value="Genomic_DNA"/>
</dbReference>
<comment type="caution">
    <text evidence="2">The sequence shown here is derived from an EMBL/GenBank/DDBJ whole genome shotgun (WGS) entry which is preliminary data.</text>
</comment>
<protein>
    <submittedName>
        <fullName evidence="2">Retrovirus-related Pol polyprotein from transposon RE1</fullName>
    </submittedName>
</protein>
<keyword evidence="3" id="KW-1185">Reference proteome</keyword>
<name>A0ABD1C1D0_CARAN</name>
<proteinExistence type="predicted"/>